<evidence type="ECO:0000313" key="2">
    <source>
        <dbReference type="Proteomes" id="UP000076962"/>
    </source>
</evidence>
<accession>A0A176RTX7</accession>
<evidence type="ECO:0000313" key="1">
    <source>
        <dbReference type="EMBL" id="OAD19200.1"/>
    </source>
</evidence>
<comment type="caution">
    <text evidence="1">The sequence shown here is derived from an EMBL/GenBank/DDBJ whole genome shotgun (WGS) entry which is preliminary data.</text>
</comment>
<gene>
    <name evidence="1" type="ORF">THIOM_005181</name>
</gene>
<protein>
    <submittedName>
        <fullName evidence="1">Uncharacterized protein</fullName>
    </submittedName>
</protein>
<proteinExistence type="predicted"/>
<keyword evidence="2" id="KW-1185">Reference proteome</keyword>
<dbReference type="Proteomes" id="UP000076962">
    <property type="component" value="Unassembled WGS sequence"/>
</dbReference>
<organism evidence="1 2">
    <name type="scientific">Candidatus Thiomargarita nelsonii</name>
    <dbReference type="NCBI Taxonomy" id="1003181"/>
    <lineage>
        <taxon>Bacteria</taxon>
        <taxon>Pseudomonadati</taxon>
        <taxon>Pseudomonadota</taxon>
        <taxon>Gammaproteobacteria</taxon>
        <taxon>Thiotrichales</taxon>
        <taxon>Thiotrichaceae</taxon>
        <taxon>Thiomargarita</taxon>
    </lineage>
</organism>
<dbReference type="EMBL" id="LUTY01002902">
    <property type="protein sequence ID" value="OAD19200.1"/>
    <property type="molecule type" value="Genomic_DNA"/>
</dbReference>
<dbReference type="AlphaFoldDB" id="A0A176RTX7"/>
<name>A0A176RTX7_9GAMM</name>
<reference evidence="1 2" key="1">
    <citation type="submission" date="2016-05" db="EMBL/GenBank/DDBJ databases">
        <title>Single-cell genome of chain-forming Candidatus Thiomargarita nelsonii and comparison to other large sulfur-oxidizing bacteria.</title>
        <authorList>
            <person name="Winkel M."/>
            <person name="Salman V."/>
            <person name="Woyke T."/>
            <person name="Schulz-Vogt H."/>
            <person name="Richter M."/>
            <person name="Flood B."/>
            <person name="Bailey J."/>
            <person name="Amann R."/>
            <person name="Mussmann M."/>
        </authorList>
    </citation>
    <scope>NUCLEOTIDE SEQUENCE [LARGE SCALE GENOMIC DNA]</scope>
    <source>
        <strain evidence="1 2">THI036</strain>
    </source>
</reference>
<sequence length="63" mass="7055">MKTQPQNHLKFPVANPMPYRVGQSRRELPLHKMRSSVGAIPCGCPTRYGIELTLAISEKSLYG</sequence>